<keyword evidence="5" id="KW-1185">Reference proteome</keyword>
<evidence type="ECO:0000313" key="4">
    <source>
        <dbReference type="EMBL" id="KOC70162.1"/>
    </source>
</evidence>
<dbReference type="Proteomes" id="UP000053825">
    <property type="component" value="Unassembled WGS sequence"/>
</dbReference>
<organism evidence="3 5">
    <name type="scientific">Habropoda laboriosa</name>
    <dbReference type="NCBI Taxonomy" id="597456"/>
    <lineage>
        <taxon>Eukaryota</taxon>
        <taxon>Metazoa</taxon>
        <taxon>Ecdysozoa</taxon>
        <taxon>Arthropoda</taxon>
        <taxon>Hexapoda</taxon>
        <taxon>Insecta</taxon>
        <taxon>Pterygota</taxon>
        <taxon>Neoptera</taxon>
        <taxon>Endopterygota</taxon>
        <taxon>Hymenoptera</taxon>
        <taxon>Apocrita</taxon>
        <taxon>Aculeata</taxon>
        <taxon>Apoidea</taxon>
        <taxon>Anthophila</taxon>
        <taxon>Apidae</taxon>
        <taxon>Habropoda</taxon>
    </lineage>
</organism>
<evidence type="ECO:0000313" key="5">
    <source>
        <dbReference type="Proteomes" id="UP000053825"/>
    </source>
</evidence>
<dbReference type="AlphaFoldDB" id="A0A0L7QJ51"/>
<dbReference type="EMBL" id="KQ414593">
    <property type="protein sequence ID" value="KOC70162.1"/>
    <property type="molecule type" value="Genomic_DNA"/>
</dbReference>
<dbReference type="Pfam" id="PF23055">
    <property type="entry name" value="DUF7041"/>
    <property type="match status" value="1"/>
</dbReference>
<dbReference type="OrthoDB" id="7614231at2759"/>
<dbReference type="EMBL" id="LHQN01026442">
    <property type="protein sequence ID" value="KOC58672.1"/>
    <property type="molecule type" value="Genomic_DNA"/>
</dbReference>
<accession>A0A0L7QJ51</accession>
<dbReference type="PANTHER" id="PTHR33327">
    <property type="entry name" value="ENDONUCLEASE"/>
    <property type="match status" value="1"/>
</dbReference>
<dbReference type="PANTHER" id="PTHR33327:SF3">
    <property type="entry name" value="RNA-DIRECTED DNA POLYMERASE"/>
    <property type="match status" value="1"/>
</dbReference>
<proteinExistence type="predicted"/>
<feature type="domain" description="DUF7041" evidence="2">
    <location>
        <begin position="17"/>
        <end position="90"/>
    </location>
</feature>
<evidence type="ECO:0000256" key="1">
    <source>
        <dbReference type="SAM" id="MobiDB-lite"/>
    </source>
</evidence>
<feature type="compositionally biased region" description="Basic residues" evidence="1">
    <location>
        <begin position="205"/>
        <end position="214"/>
    </location>
</feature>
<gene>
    <name evidence="3" type="ORF">WH47_07822</name>
    <name evidence="4" type="ORF">WH47_08639</name>
</gene>
<sequence length="250" mass="28074">ESLDVPKYIKRTVAAVDLWFIQMESQFAIAGITMDSAKYHYAMSGLDFQALKEVRDIVRNPPEAGKYEKLKTELIRRLSISEEGKVRQLLAREELGDRKPSQFLRHLSNLAGTSVPESLLETIWMGGLPRNLQAILADLTDLELEKMAECADKIHKTTTGLQVACFALQTPASGIEELIRVTNAMIIELVNPINTARESSDPRAQRRTQTRSRSRSPSTGPCWYHRTFGDRATRCQSPCTRQSGNAANRL</sequence>
<feature type="non-terminal residue" evidence="3">
    <location>
        <position position="1"/>
    </location>
</feature>
<dbReference type="InterPro" id="IPR055469">
    <property type="entry name" value="DUF7041"/>
</dbReference>
<protein>
    <recommendedName>
        <fullName evidence="2">DUF7041 domain-containing protein</fullName>
    </recommendedName>
</protein>
<name>A0A0L7QJ51_9HYME</name>
<reference evidence="4 5" key="2">
    <citation type="submission" date="2015-07" db="EMBL/GenBank/DDBJ databases">
        <title>The genome of Habropoda laboriosa.</title>
        <authorList>
            <person name="Pan H."/>
            <person name="Kapheim K."/>
        </authorList>
    </citation>
    <scope>NUCLEOTIDE SEQUENCE [LARGE SCALE GENOMIC DNA]</scope>
    <source>
        <strain evidence="4">0110345459</strain>
    </source>
</reference>
<evidence type="ECO:0000259" key="2">
    <source>
        <dbReference type="Pfam" id="PF23055"/>
    </source>
</evidence>
<dbReference type="STRING" id="597456.A0A0L7QJ51"/>
<evidence type="ECO:0000313" key="3">
    <source>
        <dbReference type="EMBL" id="KOC58672.1"/>
    </source>
</evidence>
<reference evidence="3" key="1">
    <citation type="submission" date="2015-07" db="EMBL/GenBank/DDBJ databases">
        <title>MeaNS - Measles Nucleotide Surveillance Program.</title>
        <authorList>
            <person name="Tran T."/>
            <person name="Druce J."/>
        </authorList>
    </citation>
    <scope>NUCLEOTIDE SEQUENCE</scope>
    <source>
        <strain evidence="3">0110345459</strain>
    </source>
</reference>
<feature type="region of interest" description="Disordered" evidence="1">
    <location>
        <begin position="197"/>
        <end position="225"/>
    </location>
</feature>